<dbReference type="NCBIfam" id="NF010044">
    <property type="entry name" value="PRK13517.1-4"/>
    <property type="match status" value="1"/>
</dbReference>
<evidence type="ECO:0000256" key="5">
    <source>
        <dbReference type="HAMAP-Rule" id="MF_01609"/>
    </source>
</evidence>
<sequence>MTDHNTAFADVTFTPSAGRTLGVEWELGLLDPLTLDLTSRADDLLGHANAPEANSHARPTKSRSTVTKELLRNTVEIVTGVCANAEEASADLSGGLETVQNAAEQLGILLYGGGAHPFARWEDQQVSEGQRYATLIDRTQWWGRQMVIFGVHVHVGVRSAAKVWPLINGLLTFHPHLTALSASSPYGSGADTGYASNRTMLFQQLPTAGLPFQFETWAQYREYLRDVYTTGVITDPSELRWDIRPSLRLGTIEVRACDGLSRLQDVAAVAALVHCLVTHLEQQLDEGILARPLPPWHVQENKWRAARYGLDAILIRDADNREVDVVDDIHDLLEQLQPTARRLGCTQELAKIEDILRDGAGYQRMRSAVMADGSGDLRAAVRSMLVPGPGSAAPSSAGIPVTARSTPRSAGSSAPDWPRSREQVPPAAPRGAGEPQGSPSE</sequence>
<dbReference type="SUPFAM" id="SSF55931">
    <property type="entry name" value="Glutamine synthetase/guanido kinase"/>
    <property type="match status" value="1"/>
</dbReference>
<dbReference type="RefSeq" id="WP_386054099.1">
    <property type="nucleotide sequence ID" value="NZ_JBHTKH010000014.1"/>
</dbReference>
<dbReference type="NCBIfam" id="NF010042">
    <property type="entry name" value="PRK13517.1-2"/>
    <property type="match status" value="1"/>
</dbReference>
<dbReference type="HAMAP" id="MF_01609">
    <property type="entry name" value="Glu_cys_ligase_2"/>
    <property type="match status" value="1"/>
</dbReference>
<dbReference type="NCBIfam" id="TIGR02050">
    <property type="entry name" value="gshA_cyan_rel"/>
    <property type="match status" value="1"/>
</dbReference>
<evidence type="ECO:0000256" key="6">
    <source>
        <dbReference type="SAM" id="MobiDB-lite"/>
    </source>
</evidence>
<accession>A0ABW3N0P7</accession>
<dbReference type="EC" id="6.3.2.2" evidence="5"/>
<evidence type="ECO:0000313" key="7">
    <source>
        <dbReference type="EMBL" id="MFD1056067.1"/>
    </source>
</evidence>
<comment type="catalytic activity">
    <reaction evidence="4 5">
        <text>L-cysteine + L-glutamate + ATP = gamma-L-glutamyl-L-cysteine + ADP + phosphate + H(+)</text>
        <dbReference type="Rhea" id="RHEA:13285"/>
        <dbReference type="ChEBI" id="CHEBI:15378"/>
        <dbReference type="ChEBI" id="CHEBI:29985"/>
        <dbReference type="ChEBI" id="CHEBI:30616"/>
        <dbReference type="ChEBI" id="CHEBI:35235"/>
        <dbReference type="ChEBI" id="CHEBI:43474"/>
        <dbReference type="ChEBI" id="CHEBI:58173"/>
        <dbReference type="ChEBI" id="CHEBI:456216"/>
        <dbReference type="EC" id="6.3.2.2"/>
    </reaction>
</comment>
<dbReference type="InterPro" id="IPR050141">
    <property type="entry name" value="GCL_type2/YbdK_subfam"/>
</dbReference>
<keyword evidence="3 5" id="KW-0067">ATP-binding</keyword>
<comment type="function">
    <text evidence="5">ATP-dependent carboxylate-amine ligase which exhibits weak glutamate--cysteine ligase activity.</text>
</comment>
<evidence type="ECO:0000256" key="2">
    <source>
        <dbReference type="ARBA" id="ARBA00022741"/>
    </source>
</evidence>
<evidence type="ECO:0000256" key="1">
    <source>
        <dbReference type="ARBA" id="ARBA00022598"/>
    </source>
</evidence>
<feature type="region of interest" description="Disordered" evidence="6">
    <location>
        <begin position="389"/>
        <end position="441"/>
    </location>
</feature>
<dbReference type="InterPro" id="IPR014746">
    <property type="entry name" value="Gln_synth/guanido_kin_cat_dom"/>
</dbReference>
<feature type="compositionally biased region" description="Low complexity" evidence="6">
    <location>
        <begin position="389"/>
        <end position="398"/>
    </location>
</feature>
<reference evidence="8" key="1">
    <citation type="journal article" date="2019" name="Int. J. Syst. Evol. Microbiol.">
        <title>The Global Catalogue of Microorganisms (GCM) 10K type strain sequencing project: providing services to taxonomists for standard genome sequencing and annotation.</title>
        <authorList>
            <consortium name="The Broad Institute Genomics Platform"/>
            <consortium name="The Broad Institute Genome Sequencing Center for Infectious Disease"/>
            <person name="Wu L."/>
            <person name="Ma J."/>
        </authorList>
    </citation>
    <scope>NUCLEOTIDE SEQUENCE [LARGE SCALE GENOMIC DNA]</scope>
    <source>
        <strain evidence="8">CCUG 57508</strain>
    </source>
</reference>
<keyword evidence="1 5" id="KW-0436">Ligase</keyword>
<evidence type="ECO:0000256" key="3">
    <source>
        <dbReference type="ARBA" id="ARBA00022840"/>
    </source>
</evidence>
<comment type="similarity">
    <text evidence="5">Belongs to the glutamate--cysteine ligase type 2 family. YbdK subfamily.</text>
</comment>
<dbReference type="Proteomes" id="UP001597046">
    <property type="component" value="Unassembled WGS sequence"/>
</dbReference>
<organism evidence="7 8">
    <name type="scientific">Terrabacter terrigena</name>
    <dbReference type="NCBI Taxonomy" id="574718"/>
    <lineage>
        <taxon>Bacteria</taxon>
        <taxon>Bacillati</taxon>
        <taxon>Actinomycetota</taxon>
        <taxon>Actinomycetes</taxon>
        <taxon>Micrococcales</taxon>
        <taxon>Intrasporangiaceae</taxon>
        <taxon>Terrabacter</taxon>
    </lineage>
</organism>
<keyword evidence="8" id="KW-1185">Reference proteome</keyword>
<dbReference type="Gene3D" id="3.30.590.20">
    <property type="match status" value="1"/>
</dbReference>
<keyword evidence="2 5" id="KW-0547">Nucleotide-binding</keyword>
<protein>
    <recommendedName>
        <fullName evidence="5">Putative glutamate--cysteine ligase 2</fullName>
        <ecNumber evidence="5">6.3.2.2</ecNumber>
    </recommendedName>
    <alternativeName>
        <fullName evidence="5">Gamma-glutamylcysteine synthetase 2</fullName>
        <shortName evidence="5">GCS 2</shortName>
        <shortName evidence="5">Gamma-GCS 2</shortName>
    </alternativeName>
</protein>
<dbReference type="InterPro" id="IPR006336">
    <property type="entry name" value="GCS2"/>
</dbReference>
<dbReference type="PANTHER" id="PTHR36510">
    <property type="entry name" value="GLUTAMATE--CYSTEINE LIGASE 2-RELATED"/>
    <property type="match status" value="1"/>
</dbReference>
<gene>
    <name evidence="7" type="ORF">ACFQ2V_17285</name>
</gene>
<proteinExistence type="inferred from homology"/>
<dbReference type="Pfam" id="PF04107">
    <property type="entry name" value="GCS2"/>
    <property type="match status" value="1"/>
</dbReference>
<evidence type="ECO:0000313" key="8">
    <source>
        <dbReference type="Proteomes" id="UP001597046"/>
    </source>
</evidence>
<feature type="compositionally biased region" description="Polar residues" evidence="6">
    <location>
        <begin position="403"/>
        <end position="412"/>
    </location>
</feature>
<comment type="caution">
    <text evidence="7">The sequence shown here is derived from an EMBL/GenBank/DDBJ whole genome shotgun (WGS) entry which is preliminary data.</text>
</comment>
<dbReference type="GO" id="GO:0004357">
    <property type="term" value="F:glutamate-cysteine ligase activity"/>
    <property type="evidence" value="ECO:0007669"/>
    <property type="project" value="UniProtKB-EC"/>
</dbReference>
<dbReference type="PANTHER" id="PTHR36510:SF1">
    <property type="entry name" value="GLUTAMATE--CYSTEINE LIGASE 2-RELATED"/>
    <property type="match status" value="1"/>
</dbReference>
<evidence type="ECO:0000256" key="4">
    <source>
        <dbReference type="ARBA" id="ARBA00048819"/>
    </source>
</evidence>
<dbReference type="InterPro" id="IPR011793">
    <property type="entry name" value="YbdK"/>
</dbReference>
<dbReference type="EMBL" id="JBHTKH010000014">
    <property type="protein sequence ID" value="MFD1056067.1"/>
    <property type="molecule type" value="Genomic_DNA"/>
</dbReference>
<name>A0ABW3N0P7_9MICO</name>